<comment type="caution">
    <text evidence="2">The sequence shown here is derived from an EMBL/GenBank/DDBJ whole genome shotgun (WGS) entry which is preliminary data.</text>
</comment>
<evidence type="ECO:0000313" key="3">
    <source>
        <dbReference type="Proteomes" id="UP000713479"/>
    </source>
</evidence>
<dbReference type="InterPro" id="IPR001048">
    <property type="entry name" value="Asp/Glu/Uridylate_kinase"/>
</dbReference>
<name>A0A8T3VJV2_9EURY</name>
<dbReference type="Pfam" id="PF00696">
    <property type="entry name" value="AA_kinase"/>
    <property type="match status" value="1"/>
</dbReference>
<evidence type="ECO:0000313" key="2">
    <source>
        <dbReference type="EMBL" id="MBE6511413.1"/>
    </source>
</evidence>
<dbReference type="AlphaFoldDB" id="A0A8T3VJV2"/>
<dbReference type="InterPro" id="IPR036393">
    <property type="entry name" value="AceGlu_kinase-like_sf"/>
</dbReference>
<dbReference type="InterPro" id="IPR011375">
    <property type="entry name" value="MfnE"/>
</dbReference>
<sequence length="224" mass="24882">MGVIIIIKQVVKIGGSLFPDNAIQLAKKLENTDSLIILGGGEFANLIRKYDSSQSFSEEVTHYTAIDCMDIIAKLVNDKVDSTKLAYTLDEVVAISDEGYTPIFIVSDFLIEEDPFECSWDVTSDSIAAYVSHCLNANLLIVTNVNGIYTREPSEEGSKFISKIDAKKLLTFEESSIDVMLPSLLIEFGTNCYVVNGMYPERVLSLIDDNINDYNFDYTLIIGD</sequence>
<reference evidence="2" key="1">
    <citation type="submission" date="2019-04" db="EMBL/GenBank/DDBJ databases">
        <title>Evolution of Biomass-Degrading Anaerobic Consortia Revealed by Metagenomics.</title>
        <authorList>
            <person name="Peng X."/>
        </authorList>
    </citation>
    <scope>NUCLEOTIDE SEQUENCE</scope>
    <source>
        <strain evidence="2">SIG13</strain>
    </source>
</reference>
<organism evidence="2 3">
    <name type="scientific">Methanobrevibacter millerae</name>
    <dbReference type="NCBI Taxonomy" id="230361"/>
    <lineage>
        <taxon>Archaea</taxon>
        <taxon>Methanobacteriati</taxon>
        <taxon>Methanobacteriota</taxon>
        <taxon>Methanomada group</taxon>
        <taxon>Methanobacteria</taxon>
        <taxon>Methanobacteriales</taxon>
        <taxon>Methanobacteriaceae</taxon>
        <taxon>Methanobrevibacter</taxon>
    </lineage>
</organism>
<evidence type="ECO:0000259" key="1">
    <source>
        <dbReference type="Pfam" id="PF00696"/>
    </source>
</evidence>
<dbReference type="SUPFAM" id="SSF53633">
    <property type="entry name" value="Carbamate kinase-like"/>
    <property type="match status" value="1"/>
</dbReference>
<dbReference type="Gene3D" id="3.40.1160.10">
    <property type="entry name" value="Acetylglutamate kinase-like"/>
    <property type="match status" value="1"/>
</dbReference>
<dbReference type="Proteomes" id="UP000713479">
    <property type="component" value="Unassembled WGS sequence"/>
</dbReference>
<accession>A0A8T3VJV2</accession>
<gene>
    <name evidence="2" type="ORF">E7Z74_09205</name>
</gene>
<proteinExistence type="predicted"/>
<protein>
    <submittedName>
        <fullName evidence="2">Delta 1-pyrroline-5-carboxylate synthetase</fullName>
    </submittedName>
</protein>
<dbReference type="PIRSF" id="PIRSF004857">
    <property type="entry name" value="Kin_aa_kin"/>
    <property type="match status" value="1"/>
</dbReference>
<dbReference type="EMBL" id="SUTF01000015">
    <property type="protein sequence ID" value="MBE6511413.1"/>
    <property type="molecule type" value="Genomic_DNA"/>
</dbReference>
<feature type="domain" description="Aspartate/glutamate/uridylate kinase" evidence="1">
    <location>
        <begin position="9"/>
        <end position="185"/>
    </location>
</feature>